<dbReference type="Proteomes" id="UP001606210">
    <property type="component" value="Unassembled WGS sequence"/>
</dbReference>
<evidence type="ECO:0000313" key="3">
    <source>
        <dbReference type="Proteomes" id="UP001606210"/>
    </source>
</evidence>
<sequence length="146" mass="15964">MLIDELTLLSAEAGCRRTVLRSAHCIDTTDPAGLAALFTPDGELHRPSGEPARGREAIEAAYRNRPAERLTRHLVVSTLVEMQSADTACALSRVLLWVGDAGDPAGPQGRQRRGAPLLGKFADRLRRQPDGSWLIEHRDASFEFHG</sequence>
<keyword evidence="3" id="KW-1185">Reference proteome</keyword>
<name>A0ABW7EYW2_9BURK</name>
<evidence type="ECO:0000313" key="2">
    <source>
        <dbReference type="EMBL" id="MFG6429562.1"/>
    </source>
</evidence>
<evidence type="ECO:0000259" key="1">
    <source>
        <dbReference type="Pfam" id="PF13577"/>
    </source>
</evidence>
<dbReference type="InterPro" id="IPR037401">
    <property type="entry name" value="SnoaL-like"/>
</dbReference>
<gene>
    <name evidence="2" type="ORF">ACG00Y_06550</name>
</gene>
<protein>
    <submittedName>
        <fullName evidence="2">Nuclear transport factor 2 family protein</fullName>
    </submittedName>
</protein>
<reference evidence="2 3" key="1">
    <citation type="submission" date="2024-08" db="EMBL/GenBank/DDBJ databases">
        <authorList>
            <person name="Lu H."/>
        </authorList>
    </citation>
    <scope>NUCLEOTIDE SEQUENCE [LARGE SCALE GENOMIC DNA]</scope>
    <source>
        <strain evidence="2 3">LYH14W</strain>
    </source>
</reference>
<dbReference type="RefSeq" id="WP_394477109.1">
    <property type="nucleotide sequence ID" value="NZ_JBIGHV010000002.1"/>
</dbReference>
<organism evidence="2 3">
    <name type="scientific">Pelomonas parva</name>
    <dbReference type="NCBI Taxonomy" id="3299032"/>
    <lineage>
        <taxon>Bacteria</taxon>
        <taxon>Pseudomonadati</taxon>
        <taxon>Pseudomonadota</taxon>
        <taxon>Betaproteobacteria</taxon>
        <taxon>Burkholderiales</taxon>
        <taxon>Sphaerotilaceae</taxon>
        <taxon>Roseateles</taxon>
    </lineage>
</organism>
<dbReference type="CDD" id="cd00531">
    <property type="entry name" value="NTF2_like"/>
    <property type="match status" value="1"/>
</dbReference>
<dbReference type="InterPro" id="IPR032710">
    <property type="entry name" value="NTF2-like_dom_sf"/>
</dbReference>
<comment type="caution">
    <text evidence="2">The sequence shown here is derived from an EMBL/GenBank/DDBJ whole genome shotgun (WGS) entry which is preliminary data.</text>
</comment>
<feature type="domain" description="SnoaL-like" evidence="1">
    <location>
        <begin position="9"/>
        <end position="139"/>
    </location>
</feature>
<dbReference type="Pfam" id="PF13577">
    <property type="entry name" value="SnoaL_4"/>
    <property type="match status" value="1"/>
</dbReference>
<proteinExistence type="predicted"/>
<dbReference type="EMBL" id="JBIGHV010000002">
    <property type="protein sequence ID" value="MFG6429562.1"/>
    <property type="molecule type" value="Genomic_DNA"/>
</dbReference>
<dbReference type="Gene3D" id="3.10.450.50">
    <property type="match status" value="1"/>
</dbReference>
<dbReference type="SUPFAM" id="SSF54427">
    <property type="entry name" value="NTF2-like"/>
    <property type="match status" value="1"/>
</dbReference>
<accession>A0ABW7EYW2</accession>